<evidence type="ECO:0000256" key="3">
    <source>
        <dbReference type="ARBA" id="ARBA00022917"/>
    </source>
</evidence>
<dbReference type="InterPro" id="IPR001288">
    <property type="entry name" value="Translation_initiation_fac_3"/>
</dbReference>
<dbReference type="OrthoDB" id="21573at2759"/>
<sequence>MLNKFITLVNVRKLLECRAITTRTTINANGKDVPKKKISENRITLIGADNSISITDLKDAQNLSVRRELKLVKIQDPDTKTRRPVYKLLTNAEYHEEEISRRKEKQNARESNSIKGQKLMTLSSKIAEHDLLTSVKKMAKLVEKQYEVRVVISGNENEDMKLDRIYSIIEKNLKSAAQLVQKRNKGNNLRFQLLPLKDSTNQRNQSTSDQSNNDKGPL</sequence>
<reference evidence="6" key="1">
    <citation type="submission" date="2025-08" db="UniProtKB">
        <authorList>
            <consortium name="RefSeq"/>
        </authorList>
    </citation>
    <scope>IDENTIFICATION</scope>
</reference>
<proteinExistence type="inferred from homology"/>
<evidence type="ECO:0000256" key="2">
    <source>
        <dbReference type="ARBA" id="ARBA00022540"/>
    </source>
</evidence>
<feature type="region of interest" description="Disordered" evidence="4">
    <location>
        <begin position="194"/>
        <end position="218"/>
    </location>
</feature>
<dbReference type="PANTHER" id="PTHR10938">
    <property type="entry name" value="TRANSLATION INITIATION FACTOR IF-3"/>
    <property type="match status" value="1"/>
</dbReference>
<protein>
    <submittedName>
        <fullName evidence="6">Translation initiation factor IF-3, mitochondrial</fullName>
    </submittedName>
</protein>
<dbReference type="InterPro" id="IPR036788">
    <property type="entry name" value="T_IF-3_C_sf"/>
</dbReference>
<dbReference type="AlphaFoldDB" id="A0A6J1NUD9"/>
<comment type="similarity">
    <text evidence="1">Belongs to the IF-3 family.</text>
</comment>
<dbReference type="Gene3D" id="3.30.110.10">
    <property type="entry name" value="Translation initiation factor 3 (IF-3), C-terminal domain"/>
    <property type="match status" value="1"/>
</dbReference>
<dbReference type="GeneID" id="112052206"/>
<feature type="compositionally biased region" description="Basic and acidic residues" evidence="4">
    <location>
        <begin position="97"/>
        <end position="108"/>
    </location>
</feature>
<dbReference type="GO" id="GO:0005739">
    <property type="term" value="C:mitochondrion"/>
    <property type="evidence" value="ECO:0007669"/>
    <property type="project" value="TreeGrafter"/>
</dbReference>
<evidence type="ECO:0000256" key="4">
    <source>
        <dbReference type="SAM" id="MobiDB-lite"/>
    </source>
</evidence>
<dbReference type="GO" id="GO:0070124">
    <property type="term" value="P:mitochondrial translational initiation"/>
    <property type="evidence" value="ECO:0007669"/>
    <property type="project" value="TreeGrafter"/>
</dbReference>
<accession>A0A6J1NUD9</accession>
<dbReference type="GO" id="GO:0032790">
    <property type="term" value="P:ribosome disassembly"/>
    <property type="evidence" value="ECO:0007669"/>
    <property type="project" value="TreeGrafter"/>
</dbReference>
<name>A0A6J1NUD9_BICAN</name>
<feature type="compositionally biased region" description="Polar residues" evidence="4">
    <location>
        <begin position="198"/>
        <end position="218"/>
    </location>
</feature>
<dbReference type="GO" id="GO:0003743">
    <property type="term" value="F:translation initiation factor activity"/>
    <property type="evidence" value="ECO:0007669"/>
    <property type="project" value="UniProtKB-KW"/>
</dbReference>
<dbReference type="PANTHER" id="PTHR10938:SF0">
    <property type="entry name" value="TRANSLATION INITIATION FACTOR IF-3, MITOCHONDRIAL"/>
    <property type="match status" value="1"/>
</dbReference>
<evidence type="ECO:0000313" key="6">
    <source>
        <dbReference type="RefSeq" id="XP_023946971.1"/>
    </source>
</evidence>
<gene>
    <name evidence="6" type="primary">LOC112052206</name>
</gene>
<keyword evidence="5" id="KW-1185">Reference proteome</keyword>
<organism evidence="5 6">
    <name type="scientific">Bicyclus anynana</name>
    <name type="common">Squinting bush brown butterfly</name>
    <dbReference type="NCBI Taxonomy" id="110368"/>
    <lineage>
        <taxon>Eukaryota</taxon>
        <taxon>Metazoa</taxon>
        <taxon>Ecdysozoa</taxon>
        <taxon>Arthropoda</taxon>
        <taxon>Hexapoda</taxon>
        <taxon>Insecta</taxon>
        <taxon>Pterygota</taxon>
        <taxon>Neoptera</taxon>
        <taxon>Endopterygota</taxon>
        <taxon>Lepidoptera</taxon>
        <taxon>Glossata</taxon>
        <taxon>Ditrysia</taxon>
        <taxon>Papilionoidea</taxon>
        <taxon>Nymphalidae</taxon>
        <taxon>Satyrinae</taxon>
        <taxon>Satyrini</taxon>
        <taxon>Mycalesina</taxon>
        <taxon>Bicyclus</taxon>
    </lineage>
</organism>
<dbReference type="KEGG" id="bany:112052206"/>
<evidence type="ECO:0000256" key="1">
    <source>
        <dbReference type="ARBA" id="ARBA00005439"/>
    </source>
</evidence>
<keyword evidence="3" id="KW-0648">Protein biosynthesis</keyword>
<dbReference type="RefSeq" id="XP_023946971.1">
    <property type="nucleotide sequence ID" value="XM_024091203.2"/>
</dbReference>
<feature type="region of interest" description="Disordered" evidence="4">
    <location>
        <begin position="97"/>
        <end position="116"/>
    </location>
</feature>
<dbReference type="Proteomes" id="UP001652582">
    <property type="component" value="Chromosome 6"/>
</dbReference>
<evidence type="ECO:0000313" key="5">
    <source>
        <dbReference type="Proteomes" id="UP001652582"/>
    </source>
</evidence>
<keyword evidence="2 6" id="KW-0396">Initiation factor</keyword>
<dbReference type="SUPFAM" id="SSF55200">
    <property type="entry name" value="Translation initiation factor IF3, C-terminal domain"/>
    <property type="match status" value="1"/>
</dbReference>
<dbReference type="GO" id="GO:0043022">
    <property type="term" value="F:ribosome binding"/>
    <property type="evidence" value="ECO:0007669"/>
    <property type="project" value="TreeGrafter"/>
</dbReference>